<accession>A0A8D8LG52</accession>
<evidence type="ECO:0000313" key="4">
    <source>
        <dbReference type="EMBL" id="CAG6605913.1"/>
    </source>
</evidence>
<feature type="signal peptide" evidence="3">
    <location>
        <begin position="1"/>
        <end position="28"/>
    </location>
</feature>
<feature type="transmembrane region" description="Helical" evidence="2">
    <location>
        <begin position="52"/>
        <end position="73"/>
    </location>
</feature>
<dbReference type="AlphaFoldDB" id="A0A8D8LG52"/>
<protein>
    <submittedName>
        <fullName evidence="4">Uncharacterized protein</fullName>
    </submittedName>
</protein>
<proteinExistence type="predicted"/>
<keyword evidence="2" id="KW-1133">Transmembrane helix</keyword>
<name>A0A8D8LG52_9HEMI</name>
<feature type="region of interest" description="Disordered" evidence="1">
    <location>
        <begin position="92"/>
        <end position="138"/>
    </location>
</feature>
<keyword evidence="3" id="KW-0732">Signal</keyword>
<evidence type="ECO:0000256" key="2">
    <source>
        <dbReference type="SAM" id="Phobius"/>
    </source>
</evidence>
<evidence type="ECO:0000256" key="1">
    <source>
        <dbReference type="SAM" id="MobiDB-lite"/>
    </source>
</evidence>
<evidence type="ECO:0000256" key="3">
    <source>
        <dbReference type="SAM" id="SignalP"/>
    </source>
</evidence>
<sequence>MAWKRSNLLSVFLITLVVLGVLLEEVEGRRKILRGRKTITRTYYKSLGLPSWFVLLLVHGGLLLAGGISYAILHSLLITRNKVPSYMSRSGMLASQSQETQRLEAEEPSIRYMPNVPSYMPKSGASQPQERQRLEAEV</sequence>
<organism evidence="4">
    <name type="scientific">Cacopsylla melanoneura</name>
    <dbReference type="NCBI Taxonomy" id="428564"/>
    <lineage>
        <taxon>Eukaryota</taxon>
        <taxon>Metazoa</taxon>
        <taxon>Ecdysozoa</taxon>
        <taxon>Arthropoda</taxon>
        <taxon>Hexapoda</taxon>
        <taxon>Insecta</taxon>
        <taxon>Pterygota</taxon>
        <taxon>Neoptera</taxon>
        <taxon>Paraneoptera</taxon>
        <taxon>Hemiptera</taxon>
        <taxon>Sternorrhyncha</taxon>
        <taxon>Psylloidea</taxon>
        <taxon>Psyllidae</taxon>
        <taxon>Psyllinae</taxon>
        <taxon>Cacopsylla</taxon>
    </lineage>
</organism>
<feature type="chain" id="PRO_5034621634" evidence="3">
    <location>
        <begin position="29"/>
        <end position="138"/>
    </location>
</feature>
<dbReference type="EMBL" id="HBUF01001319">
    <property type="protein sequence ID" value="CAG6605913.1"/>
    <property type="molecule type" value="Transcribed_RNA"/>
</dbReference>
<keyword evidence="2" id="KW-0472">Membrane</keyword>
<reference evidence="4" key="1">
    <citation type="submission" date="2021-05" db="EMBL/GenBank/DDBJ databases">
        <authorList>
            <person name="Alioto T."/>
            <person name="Alioto T."/>
            <person name="Gomez Garrido J."/>
        </authorList>
    </citation>
    <scope>NUCLEOTIDE SEQUENCE</scope>
</reference>
<keyword evidence="2" id="KW-0812">Transmembrane</keyword>